<reference evidence="2" key="2">
    <citation type="submission" date="2015-06" db="UniProtKB">
        <authorList>
            <consortium name="EnsemblPlants"/>
        </authorList>
    </citation>
    <scope>IDENTIFICATION</scope>
</reference>
<reference evidence="3" key="1">
    <citation type="submission" date="2013-06" db="EMBL/GenBank/DDBJ databases">
        <authorList>
            <person name="Zhao Q."/>
        </authorList>
    </citation>
    <scope>NUCLEOTIDE SEQUENCE</scope>
    <source>
        <strain evidence="3">cv. W1943</strain>
    </source>
</reference>
<name>A0A0E0R4X7_ORYRU</name>
<dbReference type="Proteomes" id="UP000008022">
    <property type="component" value="Unassembled WGS sequence"/>
</dbReference>
<feature type="region of interest" description="Disordered" evidence="1">
    <location>
        <begin position="1"/>
        <end position="42"/>
    </location>
</feature>
<sequence>MPPNGQDLHGGGRGGVVVLPPPPSSPATPHSPSPPPPPSKMDCFLSSVCTPLNLQFIDVAYRVKVSTTAAAAKGAPPGRISHTGAGGGVWDTVVEARVDGIVILNVNRDFSLKPPIGDTGKDTRAGP</sequence>
<organism evidence="2 3">
    <name type="scientific">Oryza rufipogon</name>
    <name type="common">Brownbeard rice</name>
    <name type="synonym">Asian wild rice</name>
    <dbReference type="NCBI Taxonomy" id="4529"/>
    <lineage>
        <taxon>Eukaryota</taxon>
        <taxon>Viridiplantae</taxon>
        <taxon>Streptophyta</taxon>
        <taxon>Embryophyta</taxon>
        <taxon>Tracheophyta</taxon>
        <taxon>Spermatophyta</taxon>
        <taxon>Magnoliopsida</taxon>
        <taxon>Liliopsida</taxon>
        <taxon>Poales</taxon>
        <taxon>Poaceae</taxon>
        <taxon>BOP clade</taxon>
        <taxon>Oryzoideae</taxon>
        <taxon>Oryzeae</taxon>
        <taxon>Oryzinae</taxon>
        <taxon>Oryza</taxon>
    </lineage>
</organism>
<dbReference type="EnsemblPlants" id="ORUFI11G04710.1">
    <property type="protein sequence ID" value="ORUFI11G04710.1"/>
    <property type="gene ID" value="ORUFI11G04710"/>
</dbReference>
<dbReference type="STRING" id="4529.A0A0E0R4X7"/>
<feature type="compositionally biased region" description="Pro residues" evidence="1">
    <location>
        <begin position="19"/>
        <end position="39"/>
    </location>
</feature>
<accession>A0A0E0R4X7</accession>
<dbReference type="Gramene" id="ORUFI11G04710.1">
    <property type="protein sequence ID" value="ORUFI11G04710.1"/>
    <property type="gene ID" value="ORUFI11G04710"/>
</dbReference>
<evidence type="ECO:0000256" key="1">
    <source>
        <dbReference type="SAM" id="MobiDB-lite"/>
    </source>
</evidence>
<evidence type="ECO:0000313" key="3">
    <source>
        <dbReference type="Proteomes" id="UP000008022"/>
    </source>
</evidence>
<keyword evidence="3" id="KW-1185">Reference proteome</keyword>
<evidence type="ECO:0000313" key="2">
    <source>
        <dbReference type="EnsemblPlants" id="ORUFI11G04710.1"/>
    </source>
</evidence>
<dbReference type="HOGENOM" id="CLU_2175137_0_0_1"/>
<dbReference type="AlphaFoldDB" id="A0A0E0R4X7"/>
<protein>
    <submittedName>
        <fullName evidence="2">Uncharacterized protein</fullName>
    </submittedName>
</protein>
<proteinExistence type="predicted"/>